<protein>
    <submittedName>
        <fullName evidence="8">PTS fructose transporter subunit IIB</fullName>
    </submittedName>
</protein>
<dbReference type="InterPro" id="IPR050864">
    <property type="entry name" value="Bacterial_PTS_Sugar_Transport"/>
</dbReference>
<keyword evidence="3" id="KW-0762">Sugar transport</keyword>
<evidence type="ECO:0000256" key="2">
    <source>
        <dbReference type="ARBA" id="ARBA00022553"/>
    </source>
</evidence>
<evidence type="ECO:0000256" key="5">
    <source>
        <dbReference type="ARBA" id="ARBA00022683"/>
    </source>
</evidence>
<dbReference type="RefSeq" id="WP_144744617.1">
    <property type="nucleotide sequence ID" value="NZ_DYUZ01000029.1"/>
</dbReference>
<organism evidence="8 9">
    <name type="scientific">Enorma phocaeensis</name>
    <dbReference type="NCBI Taxonomy" id="1871019"/>
    <lineage>
        <taxon>Bacteria</taxon>
        <taxon>Bacillati</taxon>
        <taxon>Actinomycetota</taxon>
        <taxon>Coriobacteriia</taxon>
        <taxon>Coriobacteriales</taxon>
        <taxon>Coriobacteriaceae</taxon>
        <taxon>Enorma</taxon>
    </lineage>
</organism>
<dbReference type="InterPro" id="IPR003501">
    <property type="entry name" value="PTS_EIIB_2/3"/>
</dbReference>
<evidence type="ECO:0000256" key="4">
    <source>
        <dbReference type="ARBA" id="ARBA00022679"/>
    </source>
</evidence>
<dbReference type="PANTHER" id="PTHR30505">
    <property type="entry name" value="FRUCTOSE-LIKE PERMEASE"/>
    <property type="match status" value="1"/>
</dbReference>
<evidence type="ECO:0000313" key="8">
    <source>
        <dbReference type="EMBL" id="HJG37641.1"/>
    </source>
</evidence>
<dbReference type="Proteomes" id="UP000753256">
    <property type="component" value="Unassembled WGS sequence"/>
</dbReference>
<evidence type="ECO:0000256" key="3">
    <source>
        <dbReference type="ARBA" id="ARBA00022597"/>
    </source>
</evidence>
<dbReference type="NCBIfam" id="TIGR00829">
    <property type="entry name" value="FRU"/>
    <property type="match status" value="1"/>
</dbReference>
<evidence type="ECO:0000259" key="7">
    <source>
        <dbReference type="PROSITE" id="PS51099"/>
    </source>
</evidence>
<feature type="domain" description="PTS EIIB type-2" evidence="7">
    <location>
        <begin position="1"/>
        <end position="99"/>
    </location>
</feature>
<reference evidence="8" key="1">
    <citation type="journal article" date="2021" name="PeerJ">
        <title>Extensive microbial diversity within the chicken gut microbiome revealed by metagenomics and culture.</title>
        <authorList>
            <person name="Gilroy R."/>
            <person name="Ravi A."/>
            <person name="Getino M."/>
            <person name="Pursley I."/>
            <person name="Horton D.L."/>
            <person name="Alikhan N.F."/>
            <person name="Baker D."/>
            <person name="Gharbi K."/>
            <person name="Hall N."/>
            <person name="Watson M."/>
            <person name="Adriaenssens E.M."/>
            <person name="Foster-Nyarko E."/>
            <person name="Jarju S."/>
            <person name="Secka A."/>
            <person name="Antonio M."/>
            <person name="Oren A."/>
            <person name="Chaudhuri R.R."/>
            <person name="La Ragione R."/>
            <person name="Hildebrand F."/>
            <person name="Pallen M.J."/>
        </authorList>
    </citation>
    <scope>NUCLEOTIDE SEQUENCE</scope>
    <source>
        <strain evidence="8">ChiHjej13B12-9602</strain>
    </source>
</reference>
<name>A0A921IU51_9ACTN</name>
<evidence type="ECO:0000313" key="9">
    <source>
        <dbReference type="Proteomes" id="UP000753256"/>
    </source>
</evidence>
<dbReference type="GO" id="GO:0022877">
    <property type="term" value="F:protein-N(PI)-phosphohistidine-fructose phosphotransferase system transporter activity"/>
    <property type="evidence" value="ECO:0007669"/>
    <property type="project" value="InterPro"/>
</dbReference>
<keyword evidence="2" id="KW-0597">Phosphoprotein</keyword>
<dbReference type="PROSITE" id="PS51099">
    <property type="entry name" value="PTS_EIIB_TYPE_2"/>
    <property type="match status" value="1"/>
</dbReference>
<proteinExistence type="predicted"/>
<accession>A0A921IU51</accession>
<gene>
    <name evidence="8" type="ORF">K8V70_07275</name>
</gene>
<sequence length="107" mass="11366">MNIVAVAACTTGLAHTYIAREKLVKAAEARGHTIKCETQGSIGIENELTADDVAAADIVILAIDVAIDKMERFSGKPTVKVGTSEVVKNPTAFVQKIERAMAKRGVK</sequence>
<dbReference type="GO" id="GO:0090563">
    <property type="term" value="F:protein-phosphocysteine-sugar phosphotransferase activity"/>
    <property type="evidence" value="ECO:0007669"/>
    <property type="project" value="TreeGrafter"/>
</dbReference>
<dbReference type="InterPro" id="IPR036095">
    <property type="entry name" value="PTS_EIIB-like_sf"/>
</dbReference>
<evidence type="ECO:0000256" key="1">
    <source>
        <dbReference type="ARBA" id="ARBA00022448"/>
    </source>
</evidence>
<keyword evidence="5" id="KW-0598">Phosphotransferase system</keyword>
<dbReference type="FunFam" id="3.40.50.2300:FF:000014">
    <property type="entry name" value="PTS system fructose-like transporter subunit IIB"/>
    <property type="match status" value="1"/>
</dbReference>
<keyword evidence="6" id="KW-0418">Kinase</keyword>
<dbReference type="GO" id="GO:0016301">
    <property type="term" value="F:kinase activity"/>
    <property type="evidence" value="ECO:0007669"/>
    <property type="project" value="UniProtKB-KW"/>
</dbReference>
<dbReference type="InterPro" id="IPR003353">
    <property type="entry name" value="PTS_IIB_fruc"/>
</dbReference>
<comment type="caution">
    <text evidence="8">The sequence shown here is derived from an EMBL/GenBank/DDBJ whole genome shotgun (WGS) entry which is preliminary data.</text>
</comment>
<reference evidence="8" key="2">
    <citation type="submission" date="2021-09" db="EMBL/GenBank/DDBJ databases">
        <authorList>
            <person name="Gilroy R."/>
        </authorList>
    </citation>
    <scope>NUCLEOTIDE SEQUENCE</scope>
    <source>
        <strain evidence="8">ChiHjej13B12-9602</strain>
    </source>
</reference>
<dbReference type="AlphaFoldDB" id="A0A921IU51"/>
<dbReference type="InterPro" id="IPR013011">
    <property type="entry name" value="PTS_EIIB_2"/>
</dbReference>
<dbReference type="Pfam" id="PF02302">
    <property type="entry name" value="PTS_IIB"/>
    <property type="match status" value="1"/>
</dbReference>
<evidence type="ECO:0000256" key="6">
    <source>
        <dbReference type="ARBA" id="ARBA00022777"/>
    </source>
</evidence>
<dbReference type="GO" id="GO:0009401">
    <property type="term" value="P:phosphoenolpyruvate-dependent sugar phosphotransferase system"/>
    <property type="evidence" value="ECO:0007669"/>
    <property type="project" value="UniProtKB-KW"/>
</dbReference>
<dbReference type="GO" id="GO:0005886">
    <property type="term" value="C:plasma membrane"/>
    <property type="evidence" value="ECO:0007669"/>
    <property type="project" value="TreeGrafter"/>
</dbReference>
<dbReference type="PANTHER" id="PTHR30505:SF0">
    <property type="entry name" value="FRUCTOSE-LIKE PTS SYSTEM EIIBC COMPONENT-RELATED"/>
    <property type="match status" value="1"/>
</dbReference>
<dbReference type="SUPFAM" id="SSF52794">
    <property type="entry name" value="PTS system IIB component-like"/>
    <property type="match status" value="1"/>
</dbReference>
<dbReference type="Gene3D" id="3.40.50.2300">
    <property type="match status" value="1"/>
</dbReference>
<dbReference type="EMBL" id="DYUZ01000029">
    <property type="protein sequence ID" value="HJG37641.1"/>
    <property type="molecule type" value="Genomic_DNA"/>
</dbReference>
<dbReference type="CDD" id="cd05569">
    <property type="entry name" value="PTS_IIB_fructose"/>
    <property type="match status" value="1"/>
</dbReference>
<keyword evidence="1" id="KW-0813">Transport</keyword>
<keyword evidence="4" id="KW-0808">Transferase</keyword>